<gene>
    <name evidence="1" type="ORF">DF220_12555</name>
</gene>
<proteinExistence type="predicted"/>
<protein>
    <submittedName>
        <fullName evidence="1">Uncharacterized protein</fullName>
    </submittedName>
</protein>
<dbReference type="EMBL" id="QEEX01000002">
    <property type="protein sequence ID" value="PWB96194.1"/>
    <property type="molecule type" value="Genomic_DNA"/>
</dbReference>
<keyword evidence="2" id="KW-1185">Reference proteome</keyword>
<evidence type="ECO:0000313" key="2">
    <source>
        <dbReference type="Proteomes" id="UP000244978"/>
    </source>
</evidence>
<dbReference type="AlphaFoldDB" id="A0A2U1SX32"/>
<comment type="caution">
    <text evidence="1">The sequence shown here is derived from an EMBL/GenBank/DDBJ whole genome shotgun (WGS) entry which is preliminary data.</text>
</comment>
<dbReference type="Proteomes" id="UP000244978">
    <property type="component" value="Unassembled WGS sequence"/>
</dbReference>
<accession>A0A2U1SX32</accession>
<dbReference type="RefSeq" id="WP_108998419.1">
    <property type="nucleotide sequence ID" value="NZ_QEEX01000002.1"/>
</dbReference>
<organism evidence="1 2">
    <name type="scientific">Homoserinimonas hongtaonis</name>
    <dbReference type="NCBI Taxonomy" id="2079791"/>
    <lineage>
        <taxon>Bacteria</taxon>
        <taxon>Bacillati</taxon>
        <taxon>Actinomycetota</taxon>
        <taxon>Actinomycetes</taxon>
        <taxon>Micrococcales</taxon>
        <taxon>Microbacteriaceae</taxon>
        <taxon>Homoserinimonas</taxon>
    </lineage>
</organism>
<evidence type="ECO:0000313" key="1">
    <source>
        <dbReference type="EMBL" id="PWB96194.1"/>
    </source>
</evidence>
<reference evidence="2" key="1">
    <citation type="submission" date="2018-04" db="EMBL/GenBank/DDBJ databases">
        <authorList>
            <person name="Liu S."/>
            <person name="Wang Z."/>
            <person name="Li J."/>
        </authorList>
    </citation>
    <scope>NUCLEOTIDE SEQUENCE [LARGE SCALE GENOMIC DNA]</scope>
    <source>
        <strain evidence="2">S1194</strain>
    </source>
</reference>
<sequence>MFELLDERLVAGLGSRAAYYSDSRACLVVVQRGWSRAEYRVVADDSGSNVEFVLLDISRSQRERGRFTGARMIETAPALFERMLRELRLRLE</sequence>
<name>A0A2U1SX32_9MICO</name>